<comment type="function">
    <text evidence="4">A flexible structure which links the flagellar filament to the drive apparatus in the basal body.</text>
</comment>
<dbReference type="InterPro" id="IPR010930">
    <property type="entry name" value="Flg_bb/hook_C_dom"/>
</dbReference>
<reference evidence="8 9" key="1">
    <citation type="submission" date="2022-09" db="EMBL/GenBank/DDBJ databases">
        <title>complete genome sequences of Clostridium tetani str. KHSU-234311-028 isolated from soil.</title>
        <authorList>
            <person name="Sekizuka T."/>
            <person name="Shitada C."/>
            <person name="Takahashi M."/>
            <person name="Kuroda M."/>
        </authorList>
    </citation>
    <scope>NUCLEOTIDE SEQUENCE [LARGE SCALE GENOMIC DNA]</scope>
    <source>
        <strain evidence="8 9">KHSU-234311-028</strain>
    </source>
</reference>
<comment type="subcellular location">
    <subcellularLocation>
        <location evidence="1 4">Bacterial flagellum basal body</location>
    </subcellularLocation>
</comment>
<dbReference type="NCBIfam" id="TIGR03506">
    <property type="entry name" value="FlgEFG_subfam"/>
    <property type="match status" value="2"/>
</dbReference>
<evidence type="ECO:0000256" key="3">
    <source>
        <dbReference type="ARBA" id="ARBA00023143"/>
    </source>
</evidence>
<dbReference type="GO" id="GO:0071973">
    <property type="term" value="P:bacterial-type flagellum-dependent cell motility"/>
    <property type="evidence" value="ECO:0007669"/>
    <property type="project" value="UniProtKB-UniRule"/>
</dbReference>
<dbReference type="InterPro" id="IPR037925">
    <property type="entry name" value="FlgE/F/G-like"/>
</dbReference>
<dbReference type="PANTHER" id="PTHR30435:SF1">
    <property type="entry name" value="FLAGELLAR HOOK PROTEIN FLGE"/>
    <property type="match status" value="1"/>
</dbReference>
<name>A0ABC8ECL9_CLOTA</name>
<evidence type="ECO:0000256" key="4">
    <source>
        <dbReference type="RuleBase" id="RU362116"/>
    </source>
</evidence>
<dbReference type="Pfam" id="PF06429">
    <property type="entry name" value="Flg_bbr_C"/>
    <property type="match status" value="1"/>
</dbReference>
<evidence type="ECO:0000259" key="6">
    <source>
        <dbReference type="Pfam" id="PF06429"/>
    </source>
</evidence>
<feature type="domain" description="Flagellar basal body rod protein N-terminal" evidence="5">
    <location>
        <begin position="31"/>
        <end position="58"/>
    </location>
</feature>
<dbReference type="GO" id="GO:0009425">
    <property type="term" value="C:bacterial-type flagellum basal body"/>
    <property type="evidence" value="ECO:0007669"/>
    <property type="project" value="UniProtKB-SubCell"/>
</dbReference>
<dbReference type="InterPro" id="IPR019776">
    <property type="entry name" value="Flagellar_basal_body_rod_CS"/>
</dbReference>
<dbReference type="Pfam" id="PF22692">
    <property type="entry name" value="LlgE_F_G_D1"/>
    <property type="match status" value="1"/>
</dbReference>
<dbReference type="InterPro" id="IPR001444">
    <property type="entry name" value="Flag_bb_rod_N"/>
</dbReference>
<dbReference type="SUPFAM" id="SSF117143">
    <property type="entry name" value="Flagellar hook protein flgE"/>
    <property type="match status" value="1"/>
</dbReference>
<evidence type="ECO:0000259" key="7">
    <source>
        <dbReference type="Pfam" id="PF22692"/>
    </source>
</evidence>
<feature type="domain" description="Flagellar basal-body/hook protein C-terminal" evidence="6">
    <location>
        <begin position="319"/>
        <end position="363"/>
    </location>
</feature>
<proteinExistence type="inferred from homology"/>
<organism evidence="8 9">
    <name type="scientific">Clostridium tetani</name>
    <dbReference type="NCBI Taxonomy" id="1513"/>
    <lineage>
        <taxon>Bacteria</taxon>
        <taxon>Bacillati</taxon>
        <taxon>Bacillota</taxon>
        <taxon>Clostridia</taxon>
        <taxon>Eubacteriales</taxon>
        <taxon>Clostridiaceae</taxon>
        <taxon>Clostridium</taxon>
    </lineage>
</organism>
<dbReference type="PANTHER" id="PTHR30435">
    <property type="entry name" value="FLAGELLAR PROTEIN"/>
    <property type="match status" value="1"/>
</dbReference>
<sequence>MPKLCGMIEAEQNKLFENNGGLYMLRSMFSGISGLKANQTKLDVIGNNIANVNTTAFKNQRIRFQDVLSQNLKFGTGASANVGGTNPSQVGLGVEVAGIDTVVSQGNMQPTGRNLDFAVDGDGYFVVARGKQEGKIEIEKDDEAKKGEVKASDGLEVHYTRDGSFGLDDFGQLLTSDGYRVLGYVPKGTTIKYADGKPVLEVNPKEQEGGAKVEENDLKPLAIPDKVIYNGAGKDHGKAMTIKNFSVDKNGAINAVLANNEVVTIGQIGMADFKNSAGLYKEGKNLYSGTASSGDAIYRLGTDPTNDKSNEKGYGDIIQGRLEMSNVDLAEQFTEMIVASRAFQANGKIITTGDEILQDLVNLKR</sequence>
<comment type="similarity">
    <text evidence="2 4">Belongs to the flagella basal body rod proteins family.</text>
</comment>
<evidence type="ECO:0000256" key="1">
    <source>
        <dbReference type="ARBA" id="ARBA00004117"/>
    </source>
</evidence>
<feature type="domain" description="Flagellar hook protein FlgE/F/G-like D1" evidence="7">
    <location>
        <begin position="149"/>
        <end position="254"/>
    </location>
</feature>
<evidence type="ECO:0000313" key="8">
    <source>
        <dbReference type="EMBL" id="BDR81374.1"/>
    </source>
</evidence>
<accession>A0ABC8ECL9</accession>
<dbReference type="Pfam" id="PF00460">
    <property type="entry name" value="Flg_bb_rod"/>
    <property type="match status" value="1"/>
</dbReference>
<evidence type="ECO:0000256" key="2">
    <source>
        <dbReference type="ARBA" id="ARBA00009677"/>
    </source>
</evidence>
<keyword evidence="8" id="KW-0966">Cell projection</keyword>
<keyword evidence="3 4" id="KW-0975">Bacterial flagellum</keyword>
<gene>
    <name evidence="8" type="primary">flgE</name>
    <name evidence="8" type="ORF">K234311028_16200</name>
</gene>
<dbReference type="InterPro" id="IPR020013">
    <property type="entry name" value="Flagellar_FlgE/F/G"/>
</dbReference>
<keyword evidence="8" id="KW-0969">Cilium</keyword>
<protein>
    <recommendedName>
        <fullName evidence="4">Flagellar hook protein FlgE</fullName>
    </recommendedName>
</protein>
<evidence type="ECO:0000313" key="9">
    <source>
        <dbReference type="Proteomes" id="UP001321763"/>
    </source>
</evidence>
<dbReference type="InterPro" id="IPR053967">
    <property type="entry name" value="LlgE_F_G-like_D1"/>
</dbReference>
<dbReference type="AlphaFoldDB" id="A0ABC8ECL9"/>
<dbReference type="PROSITE" id="PS00588">
    <property type="entry name" value="FLAGELLA_BB_ROD"/>
    <property type="match status" value="1"/>
</dbReference>
<evidence type="ECO:0000259" key="5">
    <source>
        <dbReference type="Pfam" id="PF00460"/>
    </source>
</evidence>
<dbReference type="EMBL" id="AP026818">
    <property type="protein sequence ID" value="BDR81374.1"/>
    <property type="molecule type" value="Genomic_DNA"/>
</dbReference>
<keyword evidence="8" id="KW-0282">Flagellum</keyword>
<dbReference type="Proteomes" id="UP001321763">
    <property type="component" value="Chromosome"/>
</dbReference>